<feature type="compositionally biased region" description="Basic and acidic residues" evidence="1">
    <location>
        <begin position="95"/>
        <end position="108"/>
    </location>
</feature>
<feature type="region of interest" description="Disordered" evidence="1">
    <location>
        <begin position="1"/>
        <end position="158"/>
    </location>
</feature>
<evidence type="ECO:0000256" key="1">
    <source>
        <dbReference type="SAM" id="MobiDB-lite"/>
    </source>
</evidence>
<reference evidence="2" key="1">
    <citation type="journal article" date="2023" name="Genome Biol. Evol.">
        <title>First Whole Genome Sequence and Flow Cytometry Genome Size Data for the Lichen-Forming Fungus Ramalina farinacea (Ascomycota).</title>
        <authorList>
            <person name="Llewellyn T."/>
            <person name="Mian S."/>
            <person name="Hill R."/>
            <person name="Leitch I.J."/>
            <person name="Gaya E."/>
        </authorList>
    </citation>
    <scope>NUCLEOTIDE SEQUENCE</scope>
    <source>
        <strain evidence="2">LIQ254RAFAR</strain>
    </source>
</reference>
<proteinExistence type="predicted"/>
<feature type="compositionally biased region" description="Pro residues" evidence="1">
    <location>
        <begin position="1"/>
        <end position="12"/>
    </location>
</feature>
<comment type="caution">
    <text evidence="2">The sequence shown here is derived from an EMBL/GenBank/DDBJ whole genome shotgun (WGS) entry which is preliminary data.</text>
</comment>
<gene>
    <name evidence="2" type="ORF">OHK93_003850</name>
</gene>
<evidence type="ECO:0000313" key="3">
    <source>
        <dbReference type="Proteomes" id="UP001161017"/>
    </source>
</evidence>
<feature type="compositionally biased region" description="Basic residues" evidence="1">
    <location>
        <begin position="14"/>
        <end position="31"/>
    </location>
</feature>
<keyword evidence="3" id="KW-1185">Reference proteome</keyword>
<feature type="compositionally biased region" description="Basic and acidic residues" evidence="1">
    <location>
        <begin position="48"/>
        <end position="84"/>
    </location>
</feature>
<feature type="compositionally biased region" description="Acidic residues" evidence="1">
    <location>
        <begin position="137"/>
        <end position="148"/>
    </location>
</feature>
<sequence>MDSTSPKPPQPPRQRGKRIRGKEHRRPGPKQRRADNDLPPLSELPGYESRDEFVKRRQREGNERAAKKRKMEEEKQGDGDERVQKRVCFGGEGGEMGKGHGDDGRVGEGEEEGEWEGFRDVGGNDDGDDGGESKAEVEEDEEWEGFEEQEQKSDDDAD</sequence>
<protein>
    <submittedName>
        <fullName evidence="2">Uncharacterized protein</fullName>
    </submittedName>
</protein>
<dbReference type="AlphaFoldDB" id="A0AA43QFM1"/>
<dbReference type="Proteomes" id="UP001161017">
    <property type="component" value="Unassembled WGS sequence"/>
</dbReference>
<accession>A0AA43QFM1</accession>
<feature type="compositionally biased region" description="Basic and acidic residues" evidence="1">
    <location>
        <begin position="149"/>
        <end position="158"/>
    </location>
</feature>
<evidence type="ECO:0000313" key="2">
    <source>
        <dbReference type="EMBL" id="MDI1485661.1"/>
    </source>
</evidence>
<name>A0AA43QFM1_9LECA</name>
<organism evidence="2 3">
    <name type="scientific">Ramalina farinacea</name>
    <dbReference type="NCBI Taxonomy" id="258253"/>
    <lineage>
        <taxon>Eukaryota</taxon>
        <taxon>Fungi</taxon>
        <taxon>Dikarya</taxon>
        <taxon>Ascomycota</taxon>
        <taxon>Pezizomycotina</taxon>
        <taxon>Lecanoromycetes</taxon>
        <taxon>OSLEUM clade</taxon>
        <taxon>Lecanoromycetidae</taxon>
        <taxon>Lecanorales</taxon>
        <taxon>Lecanorineae</taxon>
        <taxon>Ramalinaceae</taxon>
        <taxon>Ramalina</taxon>
    </lineage>
</organism>
<dbReference type="EMBL" id="JAPUFD010000002">
    <property type="protein sequence ID" value="MDI1485661.1"/>
    <property type="molecule type" value="Genomic_DNA"/>
</dbReference>